<keyword evidence="2" id="KW-1185">Reference proteome</keyword>
<reference evidence="1" key="1">
    <citation type="submission" date="2023-10" db="EMBL/GenBank/DDBJ databases">
        <title>Genome assembly of Pristionchus species.</title>
        <authorList>
            <person name="Yoshida K."/>
            <person name="Sommer R.J."/>
        </authorList>
    </citation>
    <scope>NUCLEOTIDE SEQUENCE</scope>
    <source>
        <strain evidence="1">RS5133</strain>
    </source>
</reference>
<sequence>SDLSADIDSARAAWSVRVFNDHWLTDTGYQQLRFLLSIDARDRPHCSAHFDDTELPRTIRIVSYTRVASLLYRIQQ</sequence>
<comment type="caution">
    <text evidence="1">The sequence shown here is derived from an EMBL/GenBank/DDBJ whole genome shotgun (WGS) entry which is preliminary data.</text>
</comment>
<feature type="non-terminal residue" evidence="1">
    <location>
        <position position="1"/>
    </location>
</feature>
<name>A0AAV5VTW8_9BILA</name>
<protein>
    <submittedName>
        <fullName evidence="1">Uncharacterized protein</fullName>
    </submittedName>
</protein>
<dbReference type="AlphaFoldDB" id="A0AAV5VTW8"/>
<proteinExistence type="predicted"/>
<evidence type="ECO:0000313" key="1">
    <source>
        <dbReference type="EMBL" id="GMT21818.1"/>
    </source>
</evidence>
<gene>
    <name evidence="1" type="ORF">PFISCL1PPCAC_13115</name>
</gene>
<evidence type="ECO:0000313" key="2">
    <source>
        <dbReference type="Proteomes" id="UP001432322"/>
    </source>
</evidence>
<accession>A0AAV5VTW8</accession>
<organism evidence="1 2">
    <name type="scientific">Pristionchus fissidentatus</name>
    <dbReference type="NCBI Taxonomy" id="1538716"/>
    <lineage>
        <taxon>Eukaryota</taxon>
        <taxon>Metazoa</taxon>
        <taxon>Ecdysozoa</taxon>
        <taxon>Nematoda</taxon>
        <taxon>Chromadorea</taxon>
        <taxon>Rhabditida</taxon>
        <taxon>Rhabditina</taxon>
        <taxon>Diplogasteromorpha</taxon>
        <taxon>Diplogasteroidea</taxon>
        <taxon>Neodiplogasteridae</taxon>
        <taxon>Pristionchus</taxon>
    </lineage>
</organism>
<dbReference type="EMBL" id="BTSY01000004">
    <property type="protein sequence ID" value="GMT21818.1"/>
    <property type="molecule type" value="Genomic_DNA"/>
</dbReference>
<dbReference type="Proteomes" id="UP001432322">
    <property type="component" value="Unassembled WGS sequence"/>
</dbReference>